<comment type="caution">
    <text evidence="9">The sequence shown here is derived from an EMBL/GenBank/DDBJ whole genome shotgun (WGS) entry which is preliminary data.</text>
</comment>
<feature type="signal peptide" evidence="8">
    <location>
        <begin position="1"/>
        <end position="21"/>
    </location>
</feature>
<dbReference type="GO" id="GO:0012505">
    <property type="term" value="C:endomembrane system"/>
    <property type="evidence" value="ECO:0007669"/>
    <property type="project" value="UniProtKB-SubCell"/>
</dbReference>
<evidence type="ECO:0000256" key="8">
    <source>
        <dbReference type="SAM" id="SignalP"/>
    </source>
</evidence>
<evidence type="ECO:0000313" key="9">
    <source>
        <dbReference type="EMBL" id="KAL0000977.1"/>
    </source>
</evidence>
<accession>A0AAW2CU18</accession>
<name>A0AAW2CU18_9ROSI</name>
<evidence type="ECO:0000256" key="4">
    <source>
        <dbReference type="ARBA" id="ARBA00022989"/>
    </source>
</evidence>
<feature type="chain" id="PRO_5044002394" description="Transmembrane protein" evidence="8">
    <location>
        <begin position="22"/>
        <end position="178"/>
    </location>
</feature>
<dbReference type="InterPro" id="IPR009606">
    <property type="entry name" value="DEAL/Modifying_wall_lignin1/2"/>
</dbReference>
<evidence type="ECO:0000256" key="7">
    <source>
        <dbReference type="SAM" id="Phobius"/>
    </source>
</evidence>
<evidence type="ECO:0000256" key="5">
    <source>
        <dbReference type="ARBA" id="ARBA00023136"/>
    </source>
</evidence>
<evidence type="ECO:0000256" key="6">
    <source>
        <dbReference type="ARBA" id="ARBA00029467"/>
    </source>
</evidence>
<feature type="transmembrane region" description="Helical" evidence="7">
    <location>
        <begin position="139"/>
        <end position="158"/>
    </location>
</feature>
<comment type="similarity">
    <text evidence="6">Belongs to the DESIGUAL family.</text>
</comment>
<protein>
    <recommendedName>
        <fullName evidence="11">Transmembrane protein</fullName>
    </recommendedName>
</protein>
<comment type="subcellular location">
    <subcellularLocation>
        <location evidence="1">Endomembrane system</location>
        <topology evidence="1">Multi-pass membrane protein</topology>
    </subcellularLocation>
</comment>
<reference evidence="9 10" key="1">
    <citation type="submission" date="2024-01" db="EMBL/GenBank/DDBJ databases">
        <title>A telomere-to-telomere, gap-free genome of sweet tea (Lithocarpus litseifolius).</title>
        <authorList>
            <person name="Zhou J."/>
        </authorList>
    </citation>
    <scope>NUCLEOTIDE SEQUENCE [LARGE SCALE GENOMIC DNA]</scope>
    <source>
        <strain evidence="9">Zhou-2022a</strain>
        <tissue evidence="9">Leaf</tissue>
    </source>
</reference>
<dbReference type="Proteomes" id="UP001459277">
    <property type="component" value="Unassembled WGS sequence"/>
</dbReference>
<feature type="transmembrane region" description="Helical" evidence="7">
    <location>
        <begin position="57"/>
        <end position="82"/>
    </location>
</feature>
<sequence>MAKIGVLIVCLVLVAMDVVAGILSMEAESAKNKVITLKRLRTFECMESRREAFKLGLASAVLLSLAHVTSILLSGCICTSSMEELERSSANRKIWFACLVCSWYVIIVAIGLPTLIMGILEDFTSRGSCQLLHLHFQSIGGLSCFIHGLLCVALYLSATFNFGINESSTTSSGHEVLP</sequence>
<dbReference type="Pfam" id="PF06749">
    <property type="entry name" value="DUF1218"/>
    <property type="match status" value="1"/>
</dbReference>
<dbReference type="PANTHER" id="PTHR31769">
    <property type="entry name" value="OS07G0462200 PROTEIN-RELATED"/>
    <property type="match status" value="1"/>
</dbReference>
<dbReference type="InterPro" id="IPR052222">
    <property type="entry name" value="DESIGUAL"/>
</dbReference>
<organism evidence="9 10">
    <name type="scientific">Lithocarpus litseifolius</name>
    <dbReference type="NCBI Taxonomy" id="425828"/>
    <lineage>
        <taxon>Eukaryota</taxon>
        <taxon>Viridiplantae</taxon>
        <taxon>Streptophyta</taxon>
        <taxon>Embryophyta</taxon>
        <taxon>Tracheophyta</taxon>
        <taxon>Spermatophyta</taxon>
        <taxon>Magnoliopsida</taxon>
        <taxon>eudicotyledons</taxon>
        <taxon>Gunneridae</taxon>
        <taxon>Pentapetalae</taxon>
        <taxon>rosids</taxon>
        <taxon>fabids</taxon>
        <taxon>Fagales</taxon>
        <taxon>Fagaceae</taxon>
        <taxon>Lithocarpus</taxon>
    </lineage>
</organism>
<keyword evidence="5 7" id="KW-0472">Membrane</keyword>
<keyword evidence="10" id="KW-1185">Reference proteome</keyword>
<evidence type="ECO:0000256" key="2">
    <source>
        <dbReference type="ARBA" id="ARBA00022692"/>
    </source>
</evidence>
<gene>
    <name evidence="9" type="ORF">SO802_014758</name>
</gene>
<keyword evidence="3 8" id="KW-0732">Signal</keyword>
<dbReference type="AlphaFoldDB" id="A0AAW2CU18"/>
<evidence type="ECO:0000313" key="10">
    <source>
        <dbReference type="Proteomes" id="UP001459277"/>
    </source>
</evidence>
<proteinExistence type="inferred from homology"/>
<feature type="transmembrane region" description="Helical" evidence="7">
    <location>
        <begin position="94"/>
        <end position="119"/>
    </location>
</feature>
<keyword evidence="4 7" id="KW-1133">Transmembrane helix</keyword>
<evidence type="ECO:0000256" key="1">
    <source>
        <dbReference type="ARBA" id="ARBA00004127"/>
    </source>
</evidence>
<evidence type="ECO:0008006" key="11">
    <source>
        <dbReference type="Google" id="ProtNLM"/>
    </source>
</evidence>
<keyword evidence="2 7" id="KW-0812">Transmembrane</keyword>
<dbReference type="EMBL" id="JAZDWU010000005">
    <property type="protein sequence ID" value="KAL0000977.1"/>
    <property type="molecule type" value="Genomic_DNA"/>
</dbReference>
<evidence type="ECO:0000256" key="3">
    <source>
        <dbReference type="ARBA" id="ARBA00022729"/>
    </source>
</evidence>